<evidence type="ECO:0000313" key="2">
    <source>
        <dbReference type="EMBL" id="TCU27596.1"/>
    </source>
</evidence>
<dbReference type="EMBL" id="SMBJ01000032">
    <property type="protein sequence ID" value="TCU13568.1"/>
    <property type="molecule type" value="Genomic_DNA"/>
</dbReference>
<reference evidence="3 4" key="1">
    <citation type="submission" date="2019-03" db="EMBL/GenBank/DDBJ databases">
        <title>Genomic Encyclopedia of Type Strains, Phase IV (KMG-V): Genome sequencing to study the core and pangenomes of soil and plant-associated prokaryotes.</title>
        <authorList>
            <person name="Whitman W."/>
        </authorList>
    </citation>
    <scope>NUCLEOTIDE SEQUENCE [LARGE SCALE GENOMIC DNA]</scope>
    <source>
        <strain evidence="1 4">Gr42</strain>
        <strain evidence="2 3">IE4868</strain>
    </source>
</reference>
<dbReference type="EMBL" id="SMBK01000036">
    <property type="protein sequence ID" value="TCU27596.1"/>
    <property type="molecule type" value="Genomic_DNA"/>
</dbReference>
<evidence type="ECO:0000313" key="1">
    <source>
        <dbReference type="EMBL" id="TCU13568.1"/>
    </source>
</evidence>
<dbReference type="RefSeq" id="WP_132554562.1">
    <property type="nucleotide sequence ID" value="NZ_SMBJ01000032.1"/>
</dbReference>
<organism evidence="2 3">
    <name type="scientific">Rhizobium azibense</name>
    <dbReference type="NCBI Taxonomy" id="1136135"/>
    <lineage>
        <taxon>Bacteria</taxon>
        <taxon>Pseudomonadati</taxon>
        <taxon>Pseudomonadota</taxon>
        <taxon>Alphaproteobacteria</taxon>
        <taxon>Hyphomicrobiales</taxon>
        <taxon>Rhizobiaceae</taxon>
        <taxon>Rhizobium/Agrobacterium group</taxon>
        <taxon>Rhizobium</taxon>
    </lineage>
</organism>
<dbReference type="Proteomes" id="UP000295507">
    <property type="component" value="Unassembled WGS sequence"/>
</dbReference>
<gene>
    <name evidence="2" type="ORF">EV129_1365</name>
    <name evidence="1" type="ORF">EV130_1325</name>
</gene>
<dbReference type="AlphaFoldDB" id="A0A4R3R925"/>
<evidence type="ECO:0000313" key="4">
    <source>
        <dbReference type="Proteomes" id="UP000295547"/>
    </source>
</evidence>
<proteinExistence type="predicted"/>
<dbReference type="OrthoDB" id="8383023at2"/>
<name>A0A4R3R925_9HYPH</name>
<dbReference type="Proteomes" id="UP000295547">
    <property type="component" value="Unassembled WGS sequence"/>
</dbReference>
<accession>A0A4R3R925</accession>
<protein>
    <submittedName>
        <fullName evidence="2">Uncharacterized protein</fullName>
    </submittedName>
</protein>
<comment type="caution">
    <text evidence="2">The sequence shown here is derived from an EMBL/GenBank/DDBJ whole genome shotgun (WGS) entry which is preliminary data.</text>
</comment>
<sequence length="176" mass="19251">MAAVRRFSLLLAIGLIATLSIKTFVAASVLRPTNEDIASAAGSTLAGQGYQVAGLSSFSGRVALLAGQESCIMYFVPVSEQGWHQETVRKGLVDEQKLWFLFRGKLYADDQPRWPPLLGFYASLALAYTGLGPGFEPVYAVVASRECDMAKVDWQAFKALPYRKESLFTLGEAEDF</sequence>
<keyword evidence="4" id="KW-1185">Reference proteome</keyword>
<evidence type="ECO:0000313" key="3">
    <source>
        <dbReference type="Proteomes" id="UP000295507"/>
    </source>
</evidence>